<dbReference type="InterPro" id="IPR022221">
    <property type="entry name" value="TypeIII_RM_meth"/>
</dbReference>
<dbReference type="PIRSF" id="PIRSF015855">
    <property type="entry name" value="TypeIII_Mtase_mKpnI"/>
    <property type="match status" value="1"/>
</dbReference>
<evidence type="ECO:0000313" key="8">
    <source>
        <dbReference type="EMBL" id="MQW39266.1"/>
    </source>
</evidence>
<evidence type="ECO:0000313" key="9">
    <source>
        <dbReference type="Proteomes" id="UP000439550"/>
    </source>
</evidence>
<comment type="caution">
    <text evidence="8">The sequence shown here is derived from an EMBL/GenBank/DDBJ whole genome shotgun (WGS) entry which is preliminary data.</text>
</comment>
<evidence type="ECO:0000259" key="7">
    <source>
        <dbReference type="Pfam" id="PF12564"/>
    </source>
</evidence>
<gene>
    <name evidence="8" type="ORF">GHI93_04845</name>
</gene>
<reference evidence="8 9" key="1">
    <citation type="submission" date="2019-10" db="EMBL/GenBank/DDBJ databases">
        <authorList>
            <person name="Dong K."/>
        </authorList>
    </citation>
    <scope>NUCLEOTIDE SEQUENCE [LARGE SCALE GENOMIC DNA]</scope>
    <source>
        <strain evidence="8 9">DSM 28960</strain>
    </source>
</reference>
<evidence type="ECO:0000256" key="3">
    <source>
        <dbReference type="ARBA" id="ARBA00022679"/>
    </source>
</evidence>
<name>A0A7X1Z7L4_9LACT</name>
<evidence type="ECO:0000256" key="1">
    <source>
        <dbReference type="ARBA" id="ARBA00006594"/>
    </source>
</evidence>
<dbReference type="PRINTS" id="PR00508">
    <property type="entry name" value="S21N4MTFRASE"/>
</dbReference>
<sequence>MTVDSTIIQEVKKVLKGFGDTYLKDTGALKRSKLIEDLDKYTPILMKELLASPLIAKTYTEAIGDTTIFKLNQFIEMFTYKAYWEDSYTKYSNKIGLTAGGKFIDETADVVLDFPFKDTVLKAGMTKEDDKNADEPFLNEVIAKSEIDMLLEPKIFINTRKYDTENPDGTPVSSFSDDDNLIIKGNNLIALHSIKERYAGKVKLIYIDPPYNTGNDSFNYNDNFNHSAWLTFVKNRLEVAKELLSENGSIFVSCDDNEQAYLRVLMDSVFGRENFYTTIIWRKRTTAPNDRPIGRMHEYVHVYAKNQKSIQLYLQPRSEESKAKYKNPDNDPNGSWTSADLSANGKGNRFVASLVFPIKNVKTGEEFFPAEGKCWLYNAEKVDQYLSEGRIGFREKTGTPFLKRYLSEVRDGVTLPTILNEHGFSSNSSQEIKKLFGDGRFEYPKPERLLQTIIQASTKENDIVLDFHMGSATTQAVAMKMHRRFIGIEQMDYINTVSVERLKKVIAGEQGGISKAVNWQGGGSFIYTELFEKNQGYLKDILASKDNQALEVVYDRMVEGTAEFDFRVDLDTFKTDTQDMNFTDRKKLLLQIIDKNQLYYQYSEIDDTDVRDLVSDEDYGFNDKFYEGQL</sequence>
<dbReference type="EMBL" id="WITJ01000005">
    <property type="protein sequence ID" value="MQW39266.1"/>
    <property type="molecule type" value="Genomic_DNA"/>
</dbReference>
<evidence type="ECO:0000259" key="6">
    <source>
        <dbReference type="Pfam" id="PF01555"/>
    </source>
</evidence>
<keyword evidence="9" id="KW-1185">Reference proteome</keyword>
<dbReference type="RefSeq" id="WP_153495938.1">
    <property type="nucleotide sequence ID" value="NZ_CAXYUY010000002.1"/>
</dbReference>
<feature type="domain" description="Type III restriction/modification enzyme methylation subunit" evidence="7">
    <location>
        <begin position="43"/>
        <end position="97"/>
    </location>
</feature>
<evidence type="ECO:0000256" key="4">
    <source>
        <dbReference type="ARBA" id="ARBA00022691"/>
    </source>
</evidence>
<dbReference type="Gene3D" id="3.40.50.150">
    <property type="entry name" value="Vaccinia Virus protein VP39"/>
    <property type="match status" value="1"/>
</dbReference>
<evidence type="ECO:0000256" key="5">
    <source>
        <dbReference type="ARBA" id="ARBA00022747"/>
    </source>
</evidence>
<feature type="domain" description="DNA methylase N-4/N-6" evidence="6">
    <location>
        <begin position="202"/>
        <end position="494"/>
    </location>
</feature>
<dbReference type="AlphaFoldDB" id="A0A7X1Z7L4"/>
<dbReference type="GO" id="GO:0032259">
    <property type="term" value="P:methylation"/>
    <property type="evidence" value="ECO:0007669"/>
    <property type="project" value="UniProtKB-KW"/>
</dbReference>
<dbReference type="InterPro" id="IPR002052">
    <property type="entry name" value="DNA_methylase_N6_adenine_CS"/>
</dbReference>
<proteinExistence type="inferred from homology"/>
<dbReference type="InterPro" id="IPR002941">
    <property type="entry name" value="DNA_methylase_N4/N6"/>
</dbReference>
<protein>
    <submittedName>
        <fullName evidence="8">Site-specific DNA-methyltransferase</fullName>
    </submittedName>
</protein>
<keyword evidence="3 8" id="KW-0808">Transferase</keyword>
<dbReference type="InterPro" id="IPR001091">
    <property type="entry name" value="RM_Methyltransferase"/>
</dbReference>
<keyword evidence="4" id="KW-0949">S-adenosyl-L-methionine</keyword>
<dbReference type="GO" id="GO:0009307">
    <property type="term" value="P:DNA restriction-modification system"/>
    <property type="evidence" value="ECO:0007669"/>
    <property type="project" value="UniProtKB-KW"/>
</dbReference>
<keyword evidence="2 8" id="KW-0489">Methyltransferase</keyword>
<dbReference type="Pfam" id="PF12564">
    <property type="entry name" value="TypeIII_RM_meth"/>
    <property type="match status" value="1"/>
</dbReference>
<keyword evidence="5" id="KW-0680">Restriction system</keyword>
<organism evidence="8 9">
    <name type="scientific">Lactococcus hircilactis</name>
    <dbReference type="NCBI Taxonomy" id="1494462"/>
    <lineage>
        <taxon>Bacteria</taxon>
        <taxon>Bacillati</taxon>
        <taxon>Bacillota</taxon>
        <taxon>Bacilli</taxon>
        <taxon>Lactobacillales</taxon>
        <taxon>Streptococcaceae</taxon>
        <taxon>Lactococcus</taxon>
    </lineage>
</organism>
<dbReference type="InterPro" id="IPR002295">
    <property type="entry name" value="N4/N6-MTase_EcoPI_Mod-like"/>
</dbReference>
<dbReference type="Pfam" id="PF01555">
    <property type="entry name" value="N6_N4_Mtase"/>
    <property type="match status" value="1"/>
</dbReference>
<dbReference type="GO" id="GO:0008170">
    <property type="term" value="F:N-methyltransferase activity"/>
    <property type="evidence" value="ECO:0007669"/>
    <property type="project" value="InterPro"/>
</dbReference>
<dbReference type="Proteomes" id="UP000439550">
    <property type="component" value="Unassembled WGS sequence"/>
</dbReference>
<comment type="similarity">
    <text evidence="1">Belongs to the N(4)/N(6)-methyltransferase family.</text>
</comment>
<accession>A0A7X1Z7L4</accession>
<dbReference type="OrthoDB" id="9800801at2"/>
<dbReference type="SUPFAM" id="SSF53335">
    <property type="entry name" value="S-adenosyl-L-methionine-dependent methyltransferases"/>
    <property type="match status" value="1"/>
</dbReference>
<dbReference type="PROSITE" id="PS00092">
    <property type="entry name" value="N6_MTASE"/>
    <property type="match status" value="1"/>
</dbReference>
<dbReference type="InterPro" id="IPR029063">
    <property type="entry name" value="SAM-dependent_MTases_sf"/>
</dbReference>
<evidence type="ECO:0000256" key="2">
    <source>
        <dbReference type="ARBA" id="ARBA00022603"/>
    </source>
</evidence>
<dbReference type="GO" id="GO:0003677">
    <property type="term" value="F:DNA binding"/>
    <property type="evidence" value="ECO:0007669"/>
    <property type="project" value="InterPro"/>
</dbReference>